<keyword evidence="1" id="KW-0812">Transmembrane</keyword>
<proteinExistence type="predicted"/>
<accession>A0A5F8AC65</accession>
<dbReference type="GeneTree" id="ENSGT00940000164709"/>
<protein>
    <submittedName>
        <fullName evidence="2">Uncharacterized protein</fullName>
    </submittedName>
</protein>
<reference evidence="2" key="3">
    <citation type="submission" date="2025-08" db="UniProtKB">
        <authorList>
            <consortium name="Ensembl"/>
        </authorList>
    </citation>
    <scope>IDENTIFICATION</scope>
    <source>
        <strain evidence="2">17573</strain>
    </source>
</reference>
<feature type="transmembrane region" description="Helical" evidence="1">
    <location>
        <begin position="27"/>
        <end position="44"/>
    </location>
</feature>
<dbReference type="Proteomes" id="UP000006718">
    <property type="component" value="Chromosome 16"/>
</dbReference>
<evidence type="ECO:0000313" key="3">
    <source>
        <dbReference type="Proteomes" id="UP000006718"/>
    </source>
</evidence>
<dbReference type="Bgee" id="ENSMMUG00000050517">
    <property type="expression patterns" value="Expressed in ileum and 10 other cell types or tissues"/>
</dbReference>
<evidence type="ECO:0000313" key="2">
    <source>
        <dbReference type="Ensembl" id="ENSMMUP00000074967.1"/>
    </source>
</evidence>
<keyword evidence="1" id="KW-0472">Membrane</keyword>
<reference evidence="2" key="2">
    <citation type="submission" date="2019-01" db="EMBL/GenBank/DDBJ databases">
        <authorList>
            <person name="Graves T."/>
            <person name="Eichler E.E."/>
            <person name="Wilson R.K."/>
        </authorList>
    </citation>
    <scope>NUCLEOTIDE SEQUENCE [LARGE SCALE GENOMIC DNA]</scope>
    <source>
        <strain evidence="2">17573</strain>
    </source>
</reference>
<dbReference type="VEuPathDB" id="HostDB:ENSMMUG00000050517"/>
<dbReference type="PANTHER" id="PTHR46254">
    <property type="entry name" value="PROTEIN GVQW1-RELATED"/>
    <property type="match status" value="1"/>
</dbReference>
<keyword evidence="1" id="KW-1133">Transmembrane helix</keyword>
<keyword evidence="3" id="KW-1185">Reference proteome</keyword>
<name>A0A5F8AC65_MACMU</name>
<evidence type="ECO:0000256" key="1">
    <source>
        <dbReference type="SAM" id="Phobius"/>
    </source>
</evidence>
<reference evidence="3" key="1">
    <citation type="journal article" date="2007" name="Science">
        <title>Evolutionary and biomedical insights from the rhesus macaque genome.</title>
        <authorList>
            <person name="Gibbs R.A."/>
            <person name="Rogers J."/>
            <person name="Katze M.G."/>
            <person name="Bumgarner R."/>
            <person name="Weinstock G.M."/>
            <person name="Mardis E.R."/>
            <person name="Remington K.A."/>
            <person name="Strausberg R.L."/>
            <person name="Venter J.C."/>
            <person name="Wilson R.K."/>
            <person name="Batzer M.A."/>
            <person name="Bustamante C.D."/>
            <person name="Eichler E.E."/>
            <person name="Hahn M.W."/>
            <person name="Hardison R.C."/>
            <person name="Makova K.D."/>
            <person name="Miller W."/>
            <person name="Milosavljevic A."/>
            <person name="Palermo R.E."/>
            <person name="Siepel A."/>
            <person name="Sikela J.M."/>
            <person name="Attaway T."/>
            <person name="Bell S."/>
            <person name="Bernard K.E."/>
            <person name="Buhay C.J."/>
            <person name="Chandrabose M.N."/>
            <person name="Dao M."/>
            <person name="Davis C."/>
            <person name="Delehaunty K.D."/>
            <person name="Ding Y."/>
            <person name="Dinh H.H."/>
            <person name="Dugan-Rocha S."/>
            <person name="Fulton L.A."/>
            <person name="Gabisi R.A."/>
            <person name="Garner T.T."/>
            <person name="Godfrey J."/>
            <person name="Hawes A.C."/>
            <person name="Hernandez J."/>
            <person name="Hines S."/>
            <person name="Holder M."/>
            <person name="Hume J."/>
            <person name="Jhangiani S.N."/>
            <person name="Joshi V."/>
            <person name="Khan Z.M."/>
            <person name="Kirkness E.F."/>
            <person name="Cree A."/>
            <person name="Fowler R.G."/>
            <person name="Lee S."/>
            <person name="Lewis L.R."/>
            <person name="Li Z."/>
            <person name="Liu Y.-S."/>
            <person name="Moore S.M."/>
            <person name="Muzny D."/>
            <person name="Nazareth L.V."/>
            <person name="Ngo D.N."/>
            <person name="Okwuonu G.O."/>
            <person name="Pai G."/>
            <person name="Parker D."/>
            <person name="Paul H.A."/>
            <person name="Pfannkoch C."/>
            <person name="Pohl C.S."/>
            <person name="Rogers Y.-H.C."/>
            <person name="Ruiz S.J."/>
            <person name="Sabo A."/>
            <person name="Santibanez J."/>
            <person name="Schneider B.W."/>
            <person name="Smith S.M."/>
            <person name="Sodergren E."/>
            <person name="Svatek A.F."/>
            <person name="Utterback T.R."/>
            <person name="Vattathil S."/>
            <person name="Warren W."/>
            <person name="White C.S."/>
            <person name="Chinwalla A.T."/>
            <person name="Feng Y."/>
            <person name="Halpern A.L."/>
            <person name="Hillier L.W."/>
            <person name="Huang X."/>
            <person name="Minx P."/>
            <person name="Nelson J.O."/>
            <person name="Pepin K.H."/>
            <person name="Qin X."/>
            <person name="Sutton G.G."/>
            <person name="Venter E."/>
            <person name="Walenz B.P."/>
            <person name="Wallis J.W."/>
            <person name="Worley K.C."/>
            <person name="Yang S.-P."/>
            <person name="Jones S.M."/>
            <person name="Marra M.A."/>
            <person name="Rocchi M."/>
            <person name="Schein J.E."/>
            <person name="Baertsch R."/>
            <person name="Clarke L."/>
            <person name="Csuros M."/>
            <person name="Glasscock J."/>
            <person name="Harris R.A."/>
            <person name="Havlak P."/>
            <person name="Jackson A.R."/>
            <person name="Jiang H."/>
            <person name="Liu Y."/>
            <person name="Messina D.N."/>
            <person name="Shen Y."/>
            <person name="Song H.X.-Z."/>
            <person name="Wylie T."/>
            <person name="Zhang L."/>
            <person name="Birney E."/>
            <person name="Han K."/>
            <person name="Konkel M.K."/>
            <person name="Lee J."/>
            <person name="Smit A.F.A."/>
            <person name="Ullmer B."/>
            <person name="Wang H."/>
            <person name="Xing J."/>
            <person name="Burhans R."/>
            <person name="Cheng Z."/>
            <person name="Karro J.E."/>
            <person name="Ma J."/>
            <person name="Raney B."/>
            <person name="She X."/>
            <person name="Cox M.J."/>
            <person name="Demuth J.P."/>
            <person name="Dumas L.J."/>
            <person name="Han S.-G."/>
            <person name="Hopkins J."/>
            <person name="Karimpour-Fard A."/>
            <person name="Kim Y.H."/>
            <person name="Pollack J.R."/>
            <person name="Vinar T."/>
            <person name="Addo-Quaye C."/>
            <person name="Degenhardt J."/>
            <person name="Denby A."/>
            <person name="Hubisz M.J."/>
            <person name="Indap A."/>
            <person name="Kosiol C."/>
            <person name="Lahn B.T."/>
            <person name="Lawson H.A."/>
            <person name="Marklein A."/>
            <person name="Nielsen R."/>
            <person name="Vallender E.J."/>
            <person name="Clark A.G."/>
            <person name="Ferguson B."/>
            <person name="Hernandez R.D."/>
            <person name="Hirani K."/>
            <person name="Kehrer-Sawatzki H."/>
            <person name="Kolb J."/>
            <person name="Patil S."/>
            <person name="Pu L.-L."/>
            <person name="Ren Y."/>
            <person name="Smith D.G."/>
            <person name="Wheeler D.A."/>
            <person name="Schenck I."/>
            <person name="Ball E.V."/>
            <person name="Chen R."/>
            <person name="Cooper D.N."/>
            <person name="Giardine B."/>
            <person name="Hsu F."/>
            <person name="Kent W.J."/>
            <person name="Lesk A."/>
            <person name="Nelson D.L."/>
            <person name="O'brien W.E."/>
            <person name="Pruefer K."/>
            <person name="Stenson P.D."/>
            <person name="Wallace J.C."/>
            <person name="Ke H."/>
            <person name="Liu X.-M."/>
            <person name="Wang P."/>
            <person name="Xiang A.P."/>
            <person name="Yang F."/>
            <person name="Barber G.P."/>
            <person name="Haussler D."/>
            <person name="Karolchik D."/>
            <person name="Kern A.D."/>
            <person name="Kuhn R.M."/>
            <person name="Smith K.E."/>
            <person name="Zwieg A.S."/>
        </authorList>
    </citation>
    <scope>NUCLEOTIDE SEQUENCE [LARGE SCALE GENOMIC DNA]</scope>
    <source>
        <strain evidence="3">17573</strain>
    </source>
</reference>
<dbReference type="PRINTS" id="PR02045">
    <property type="entry name" value="F138DOMAIN"/>
</dbReference>
<organism evidence="2 3">
    <name type="scientific">Macaca mulatta</name>
    <name type="common">Rhesus macaque</name>
    <dbReference type="NCBI Taxonomy" id="9544"/>
    <lineage>
        <taxon>Eukaryota</taxon>
        <taxon>Metazoa</taxon>
        <taxon>Chordata</taxon>
        <taxon>Craniata</taxon>
        <taxon>Vertebrata</taxon>
        <taxon>Euteleostomi</taxon>
        <taxon>Mammalia</taxon>
        <taxon>Eutheria</taxon>
        <taxon>Euarchontoglires</taxon>
        <taxon>Primates</taxon>
        <taxon>Haplorrhini</taxon>
        <taxon>Catarrhini</taxon>
        <taxon>Cercopithecidae</taxon>
        <taxon>Cercopithecinae</taxon>
        <taxon>Macaca</taxon>
    </lineage>
</organism>
<dbReference type="AlphaFoldDB" id="A0A5F8AC65"/>
<sequence length="186" mass="21134">ATAPGRCSYSLSILLKIFNRIGLRKEFYSLFFFFFFFFFFYTEFQSVAQDGVQWCDLSLLQPPPSGFKRVLCLGLPSSWHYRHAPLHPVTFFEFLVEMRFYNVGQAGLELLFSDDPPTSASQSAGIIGVSCHTQPIVLFLKFFLFLFLFQDRVLLCCPGWNAVARSLLTATSASQVQAILLPQSPE</sequence>
<dbReference type="InParanoid" id="A0A5F8AC65"/>
<dbReference type="Ensembl" id="ENSMMUT00000098365.1">
    <property type="protein sequence ID" value="ENSMMUP00000074967.1"/>
    <property type="gene ID" value="ENSMMUG00000050517.1"/>
</dbReference>
<reference evidence="2" key="4">
    <citation type="submission" date="2025-09" db="UniProtKB">
        <authorList>
            <consortium name="Ensembl"/>
        </authorList>
    </citation>
    <scope>IDENTIFICATION</scope>
    <source>
        <strain evidence="2">17573</strain>
    </source>
</reference>
<dbReference type="PANTHER" id="PTHR46254:SF3">
    <property type="entry name" value="SECRETED PROTEIN"/>
    <property type="match status" value="1"/>
</dbReference>